<protein>
    <submittedName>
        <fullName evidence="11">Putative G-protein coupled receptor 83</fullName>
    </submittedName>
</protein>
<dbReference type="AlphaFoldDB" id="L5KR56"/>
<dbReference type="Proteomes" id="UP000010552">
    <property type="component" value="Unassembled WGS sequence"/>
</dbReference>
<evidence type="ECO:0000259" key="10">
    <source>
        <dbReference type="PROSITE" id="PS50262"/>
    </source>
</evidence>
<dbReference type="Gene3D" id="1.20.1070.10">
    <property type="entry name" value="Rhodopsin 7-helix transmembrane proteins"/>
    <property type="match status" value="1"/>
</dbReference>
<dbReference type="PANTHER" id="PTHR45695:SF32">
    <property type="entry name" value="G PROTEIN-COUPLED RECEPTOR 15-LIKE"/>
    <property type="match status" value="1"/>
</dbReference>
<feature type="transmembrane region" description="Helical" evidence="9">
    <location>
        <begin position="102"/>
        <end position="120"/>
    </location>
</feature>
<feature type="domain" description="G-protein coupled receptors family 1 profile" evidence="10">
    <location>
        <begin position="107"/>
        <end position="236"/>
    </location>
</feature>
<evidence type="ECO:0000256" key="6">
    <source>
        <dbReference type="ARBA" id="ARBA00023170"/>
    </source>
</evidence>
<evidence type="ECO:0000256" key="1">
    <source>
        <dbReference type="ARBA" id="ARBA00004141"/>
    </source>
</evidence>
<comment type="subcellular location">
    <subcellularLocation>
        <location evidence="1">Membrane</location>
        <topology evidence="1">Multi-pass membrane protein</topology>
    </subcellularLocation>
</comment>
<feature type="transmembrane region" description="Helical" evidence="9">
    <location>
        <begin position="184"/>
        <end position="205"/>
    </location>
</feature>
<evidence type="ECO:0000256" key="7">
    <source>
        <dbReference type="ARBA" id="ARBA00023224"/>
    </source>
</evidence>
<feature type="region of interest" description="Disordered" evidence="8">
    <location>
        <begin position="284"/>
        <end position="309"/>
    </location>
</feature>
<sequence length="309" mass="34583">MSYADELTPEALSVPSGFDDLITPTASQVLQAISNAASAVGSSGRDSVLSMIHKLPEHVSNMGNLAGMSGPMASEVVSQDEQVHYLCNSLVFGKMTCHLNHFAQYSCAYVTVMTMAAISLDLHGSTWKYLDLSTFLLFFILPLMVLMIVYGHVAKKLWIHNALDDVNIHTYVCQRGKKKETLKMLIIVVLVYTICWLPLNLYLVLLSSESISSHNGLYFFLHWLAISSSCYNSCIYCWLSDSFQIEVKKVIMEIHKMLSSVSPTHHSAWVDLNPEVPKFPRFKDFDELPSPPPSPEVETSFLYPPVPRV</sequence>
<keyword evidence="6 11" id="KW-0675">Receptor</keyword>
<evidence type="ECO:0000256" key="5">
    <source>
        <dbReference type="ARBA" id="ARBA00023136"/>
    </source>
</evidence>
<name>L5KR56_PTEAL</name>
<dbReference type="SUPFAM" id="SSF81321">
    <property type="entry name" value="Family A G protein-coupled receptor-like"/>
    <property type="match status" value="1"/>
</dbReference>
<keyword evidence="7" id="KW-0807">Transducer</keyword>
<evidence type="ECO:0000256" key="2">
    <source>
        <dbReference type="ARBA" id="ARBA00022692"/>
    </source>
</evidence>
<keyword evidence="3 9" id="KW-1133">Transmembrane helix</keyword>
<keyword evidence="2 9" id="KW-0812">Transmembrane</keyword>
<feature type="transmembrane region" description="Helical" evidence="9">
    <location>
        <begin position="132"/>
        <end position="153"/>
    </location>
</feature>
<dbReference type="GO" id="GO:0005886">
    <property type="term" value="C:plasma membrane"/>
    <property type="evidence" value="ECO:0007669"/>
    <property type="project" value="TreeGrafter"/>
</dbReference>
<dbReference type="InParanoid" id="L5KR56"/>
<dbReference type="InterPro" id="IPR000276">
    <property type="entry name" value="GPCR_Rhodpsn"/>
</dbReference>
<organism evidence="11 12">
    <name type="scientific">Pteropus alecto</name>
    <name type="common">Black flying fox</name>
    <dbReference type="NCBI Taxonomy" id="9402"/>
    <lineage>
        <taxon>Eukaryota</taxon>
        <taxon>Metazoa</taxon>
        <taxon>Chordata</taxon>
        <taxon>Craniata</taxon>
        <taxon>Vertebrata</taxon>
        <taxon>Euteleostomi</taxon>
        <taxon>Mammalia</taxon>
        <taxon>Eutheria</taxon>
        <taxon>Laurasiatheria</taxon>
        <taxon>Chiroptera</taxon>
        <taxon>Yinpterochiroptera</taxon>
        <taxon>Pteropodoidea</taxon>
        <taxon>Pteropodidae</taxon>
        <taxon>Pteropodinae</taxon>
        <taxon>Pteropus</taxon>
    </lineage>
</organism>
<reference evidence="12" key="1">
    <citation type="journal article" date="2013" name="Science">
        <title>Comparative analysis of bat genomes provides insight into the evolution of flight and immunity.</title>
        <authorList>
            <person name="Zhang G."/>
            <person name="Cowled C."/>
            <person name="Shi Z."/>
            <person name="Huang Z."/>
            <person name="Bishop-Lilly K.A."/>
            <person name="Fang X."/>
            <person name="Wynne J.W."/>
            <person name="Xiong Z."/>
            <person name="Baker M.L."/>
            <person name="Zhao W."/>
            <person name="Tachedjian M."/>
            <person name="Zhu Y."/>
            <person name="Zhou P."/>
            <person name="Jiang X."/>
            <person name="Ng J."/>
            <person name="Yang L."/>
            <person name="Wu L."/>
            <person name="Xiao J."/>
            <person name="Feng Y."/>
            <person name="Chen Y."/>
            <person name="Sun X."/>
            <person name="Zhang Y."/>
            <person name="Marsh G.A."/>
            <person name="Crameri G."/>
            <person name="Broder C.C."/>
            <person name="Frey K.G."/>
            <person name="Wang L.F."/>
            <person name="Wang J."/>
        </authorList>
    </citation>
    <scope>NUCLEOTIDE SEQUENCE [LARGE SCALE GENOMIC DNA]</scope>
</reference>
<keyword evidence="5 9" id="KW-0472">Membrane</keyword>
<evidence type="ECO:0000256" key="9">
    <source>
        <dbReference type="SAM" id="Phobius"/>
    </source>
</evidence>
<dbReference type="PANTHER" id="PTHR45695">
    <property type="entry name" value="LEUCOKININ RECEPTOR-RELATED"/>
    <property type="match status" value="1"/>
</dbReference>
<evidence type="ECO:0000256" key="8">
    <source>
        <dbReference type="SAM" id="MobiDB-lite"/>
    </source>
</evidence>
<dbReference type="PROSITE" id="PS50262">
    <property type="entry name" value="G_PROTEIN_RECEP_F1_2"/>
    <property type="match status" value="1"/>
</dbReference>
<dbReference type="PRINTS" id="PR00237">
    <property type="entry name" value="GPCRRHODOPSN"/>
</dbReference>
<evidence type="ECO:0000256" key="3">
    <source>
        <dbReference type="ARBA" id="ARBA00022989"/>
    </source>
</evidence>
<keyword evidence="4" id="KW-0297">G-protein coupled receptor</keyword>
<feature type="transmembrane region" description="Helical" evidence="9">
    <location>
        <begin position="217"/>
        <end position="239"/>
    </location>
</feature>
<evidence type="ECO:0000256" key="4">
    <source>
        <dbReference type="ARBA" id="ARBA00023040"/>
    </source>
</evidence>
<evidence type="ECO:0000313" key="12">
    <source>
        <dbReference type="Proteomes" id="UP000010552"/>
    </source>
</evidence>
<accession>L5KR56</accession>
<keyword evidence="12" id="KW-1185">Reference proteome</keyword>
<dbReference type="EMBL" id="KB030582">
    <property type="protein sequence ID" value="ELK13745.1"/>
    <property type="molecule type" value="Genomic_DNA"/>
</dbReference>
<dbReference type="GO" id="GO:0004930">
    <property type="term" value="F:G protein-coupled receptor activity"/>
    <property type="evidence" value="ECO:0007669"/>
    <property type="project" value="UniProtKB-KW"/>
</dbReference>
<proteinExistence type="predicted"/>
<dbReference type="Pfam" id="PF00001">
    <property type="entry name" value="7tm_1"/>
    <property type="match status" value="1"/>
</dbReference>
<dbReference type="InterPro" id="IPR017452">
    <property type="entry name" value="GPCR_Rhodpsn_7TM"/>
</dbReference>
<gene>
    <name evidence="11" type="ORF">PAL_GLEAN10001742</name>
</gene>
<evidence type="ECO:0000313" key="11">
    <source>
        <dbReference type="EMBL" id="ELK13745.1"/>
    </source>
</evidence>